<protein>
    <recommendedName>
        <fullName evidence="2">F-box domain-containing protein</fullName>
    </recommendedName>
</protein>
<sequence length="649" mass="72378">MNPANGSLTAHWTRLKQSLTRRGGRKAERSLSPDPVWVHVNSRRVSSSRRTQSSCTTRPSLDLHSPISFDPPPIDRSHNEKLPISRLPPEILADIFLILCEAGGLPDYSWTACSQVCAAWRAIALDTPVLWSHVIFSTSGWTRRCIERSKSAPLIVEANMTYTGLEDRVCGVLKLSDRIWKINLQFFAPSPLAITLLNGPFPILRSLSVNVSNYFLSPTLTLNPDAYPMLRHLHFRSNVTFFPCHLPTGLVSLEISNGSDGGVSWEIFAQSLQSLPDLEVLTLHEFAVPPTSAARIPLPALRELHLSACPAECARLVEALDAPLLRRYGLHLRTVDDAASMFATVLGGFADKDSTPKSMFLHRQYGTLGSDQWYHVSQPFPDPGFYQHTVFGFAYADARDAEVATLDICFTWRIPLTDDDLASIFSAIADIPGPLLEKVEWLLLADWNSSPPGTWAPFLRRLTGLKNLLISGLPASGLLWDLLDQLETPARLLVEKPLLPALEELEINSIDCSAGGWIPRRPQRNVNSYIDLDGARFIEVLICYLEARHKLSSVSSASSSASPPILARLKITRAINYTTAEIKLLRRLVGEVLWDGVGSMPSTYAFNGDEHGAMTINHNVLGRRASYRELEMCEEERWRRQFWALQMRG</sequence>
<feature type="domain" description="F-box" evidence="2">
    <location>
        <begin position="84"/>
        <end position="136"/>
    </location>
</feature>
<evidence type="ECO:0000313" key="4">
    <source>
        <dbReference type="Proteomes" id="UP001221142"/>
    </source>
</evidence>
<feature type="region of interest" description="Disordered" evidence="1">
    <location>
        <begin position="42"/>
        <end position="74"/>
    </location>
</feature>
<dbReference type="Proteomes" id="UP001221142">
    <property type="component" value="Unassembled WGS sequence"/>
</dbReference>
<evidence type="ECO:0000259" key="2">
    <source>
        <dbReference type="Pfam" id="PF12937"/>
    </source>
</evidence>
<feature type="compositionally biased region" description="Low complexity" evidence="1">
    <location>
        <begin position="43"/>
        <end position="60"/>
    </location>
</feature>
<dbReference type="Gene3D" id="1.20.1280.50">
    <property type="match status" value="1"/>
</dbReference>
<dbReference type="SUPFAM" id="SSF81383">
    <property type="entry name" value="F-box domain"/>
    <property type="match status" value="1"/>
</dbReference>
<evidence type="ECO:0000256" key="1">
    <source>
        <dbReference type="SAM" id="MobiDB-lite"/>
    </source>
</evidence>
<dbReference type="InterPro" id="IPR001810">
    <property type="entry name" value="F-box_dom"/>
</dbReference>
<proteinExistence type="predicted"/>
<accession>A0AAD7BMC6</accession>
<gene>
    <name evidence="3" type="ORF">FB45DRAFT_836816</name>
</gene>
<dbReference type="EMBL" id="JARKIF010000013">
    <property type="protein sequence ID" value="KAJ7624784.1"/>
    <property type="molecule type" value="Genomic_DNA"/>
</dbReference>
<dbReference type="InterPro" id="IPR036047">
    <property type="entry name" value="F-box-like_dom_sf"/>
</dbReference>
<dbReference type="SUPFAM" id="SSF52047">
    <property type="entry name" value="RNI-like"/>
    <property type="match status" value="1"/>
</dbReference>
<dbReference type="AlphaFoldDB" id="A0AAD7BMC6"/>
<keyword evidence="4" id="KW-1185">Reference proteome</keyword>
<organism evidence="3 4">
    <name type="scientific">Roridomyces roridus</name>
    <dbReference type="NCBI Taxonomy" id="1738132"/>
    <lineage>
        <taxon>Eukaryota</taxon>
        <taxon>Fungi</taxon>
        <taxon>Dikarya</taxon>
        <taxon>Basidiomycota</taxon>
        <taxon>Agaricomycotina</taxon>
        <taxon>Agaricomycetes</taxon>
        <taxon>Agaricomycetidae</taxon>
        <taxon>Agaricales</taxon>
        <taxon>Marasmiineae</taxon>
        <taxon>Mycenaceae</taxon>
        <taxon>Roridomyces</taxon>
    </lineage>
</organism>
<name>A0AAD7BMC6_9AGAR</name>
<dbReference type="Pfam" id="PF12937">
    <property type="entry name" value="F-box-like"/>
    <property type="match status" value="1"/>
</dbReference>
<evidence type="ECO:0000313" key="3">
    <source>
        <dbReference type="EMBL" id="KAJ7624784.1"/>
    </source>
</evidence>
<reference evidence="3" key="1">
    <citation type="submission" date="2023-03" db="EMBL/GenBank/DDBJ databases">
        <title>Massive genome expansion in bonnet fungi (Mycena s.s.) driven by repeated elements and novel gene families across ecological guilds.</title>
        <authorList>
            <consortium name="Lawrence Berkeley National Laboratory"/>
            <person name="Harder C.B."/>
            <person name="Miyauchi S."/>
            <person name="Viragh M."/>
            <person name="Kuo A."/>
            <person name="Thoen E."/>
            <person name="Andreopoulos B."/>
            <person name="Lu D."/>
            <person name="Skrede I."/>
            <person name="Drula E."/>
            <person name="Henrissat B."/>
            <person name="Morin E."/>
            <person name="Kohler A."/>
            <person name="Barry K."/>
            <person name="LaButti K."/>
            <person name="Morin E."/>
            <person name="Salamov A."/>
            <person name="Lipzen A."/>
            <person name="Mereny Z."/>
            <person name="Hegedus B."/>
            <person name="Baldrian P."/>
            <person name="Stursova M."/>
            <person name="Weitz H."/>
            <person name="Taylor A."/>
            <person name="Grigoriev I.V."/>
            <person name="Nagy L.G."/>
            <person name="Martin F."/>
            <person name="Kauserud H."/>
        </authorList>
    </citation>
    <scope>NUCLEOTIDE SEQUENCE</scope>
    <source>
        <strain evidence="3">9284</strain>
    </source>
</reference>
<comment type="caution">
    <text evidence="3">The sequence shown here is derived from an EMBL/GenBank/DDBJ whole genome shotgun (WGS) entry which is preliminary data.</text>
</comment>